<comment type="cofactor">
    <cofactor evidence="1">
        <name>Mg(2+)</name>
        <dbReference type="ChEBI" id="CHEBI:18420"/>
    </cofactor>
</comment>
<dbReference type="PANTHER" id="PTHR23407:SF11">
    <property type="entry name" value="CHROMOSOME UNDETERMINED SCAFFOLD_24, WHOLE GENOME SHOTGUN SEQUENCE"/>
    <property type="match status" value="1"/>
</dbReference>
<reference evidence="2 3" key="1">
    <citation type="submission" date="2021-01" db="EMBL/GenBank/DDBJ databases">
        <title>Genome sequencing of Joostella atrarenae M1-2 (= KCTC 23194).</title>
        <authorList>
            <person name="Zakaria M.R."/>
            <person name="Lam M.Q."/>
            <person name="Chong C.S."/>
        </authorList>
    </citation>
    <scope>NUCLEOTIDE SEQUENCE [LARGE SCALE GENOMIC DNA]</scope>
    <source>
        <strain evidence="2 3">M1-2</strain>
    </source>
</reference>
<dbReference type="InterPro" id="IPR002698">
    <property type="entry name" value="FTHF_cligase"/>
</dbReference>
<dbReference type="EMBL" id="JAETXX010000001">
    <property type="protein sequence ID" value="MCF8713848.1"/>
    <property type="molecule type" value="Genomic_DNA"/>
</dbReference>
<dbReference type="Proteomes" id="UP000829517">
    <property type="component" value="Unassembled WGS sequence"/>
</dbReference>
<keyword evidence="2" id="KW-0436">Ligase</keyword>
<protein>
    <recommendedName>
        <fullName evidence="1">5-formyltetrahydrofolate cyclo-ligase</fullName>
        <ecNumber evidence="1">6.3.3.2</ecNumber>
    </recommendedName>
</protein>
<evidence type="ECO:0000313" key="3">
    <source>
        <dbReference type="Proteomes" id="UP000829517"/>
    </source>
</evidence>
<comment type="similarity">
    <text evidence="1">Belongs to the 5-formyltetrahydrofolate cyclo-ligase family.</text>
</comment>
<dbReference type="Pfam" id="PF01812">
    <property type="entry name" value="5-FTHF_cyc-lig"/>
    <property type="match status" value="1"/>
</dbReference>
<dbReference type="InterPro" id="IPR024185">
    <property type="entry name" value="FTHF_cligase-like_sf"/>
</dbReference>
<dbReference type="NCBIfam" id="TIGR02727">
    <property type="entry name" value="MTHFS_bact"/>
    <property type="match status" value="1"/>
</dbReference>
<keyword evidence="3" id="KW-1185">Reference proteome</keyword>
<organism evidence="2 3">
    <name type="scientific">Joostella atrarenae</name>
    <dbReference type="NCBI Taxonomy" id="679257"/>
    <lineage>
        <taxon>Bacteria</taxon>
        <taxon>Pseudomonadati</taxon>
        <taxon>Bacteroidota</taxon>
        <taxon>Flavobacteriia</taxon>
        <taxon>Flavobacteriales</taxon>
        <taxon>Flavobacteriaceae</taxon>
        <taxon>Joostella</taxon>
    </lineage>
</organism>
<dbReference type="SUPFAM" id="SSF100950">
    <property type="entry name" value="NagB/RpiA/CoA transferase-like"/>
    <property type="match status" value="1"/>
</dbReference>
<keyword evidence="1" id="KW-0547">Nucleotide-binding</keyword>
<keyword evidence="1" id="KW-0067">ATP-binding</keyword>
<comment type="catalytic activity">
    <reaction evidence="1">
        <text>(6S)-5-formyl-5,6,7,8-tetrahydrofolate + ATP = (6R)-5,10-methenyltetrahydrofolate + ADP + phosphate</text>
        <dbReference type="Rhea" id="RHEA:10488"/>
        <dbReference type="ChEBI" id="CHEBI:30616"/>
        <dbReference type="ChEBI" id="CHEBI:43474"/>
        <dbReference type="ChEBI" id="CHEBI:57455"/>
        <dbReference type="ChEBI" id="CHEBI:57457"/>
        <dbReference type="ChEBI" id="CHEBI:456216"/>
        <dbReference type="EC" id="6.3.3.2"/>
    </reaction>
</comment>
<keyword evidence="1" id="KW-0479">Metal-binding</keyword>
<proteinExistence type="inferred from homology"/>
<evidence type="ECO:0000256" key="1">
    <source>
        <dbReference type="RuleBase" id="RU361279"/>
    </source>
</evidence>
<dbReference type="PANTHER" id="PTHR23407">
    <property type="entry name" value="ATPASE INHIBITOR/5-FORMYLTETRAHYDROFOLATE CYCLO-LIGASE"/>
    <property type="match status" value="1"/>
</dbReference>
<dbReference type="GO" id="GO:0030272">
    <property type="term" value="F:5-formyltetrahydrofolate cyclo-ligase activity"/>
    <property type="evidence" value="ECO:0007669"/>
    <property type="project" value="UniProtKB-EC"/>
</dbReference>
<accession>A0ABS9J0I0</accession>
<dbReference type="EC" id="6.3.3.2" evidence="1"/>
<gene>
    <name evidence="2" type="ORF">JM658_03325</name>
</gene>
<name>A0ABS9J0I0_9FLAO</name>
<dbReference type="RefSeq" id="WP_236957806.1">
    <property type="nucleotide sequence ID" value="NZ_JAETXX010000001.1"/>
</dbReference>
<keyword evidence="1" id="KW-0460">Magnesium</keyword>
<dbReference type="Gene3D" id="3.40.50.10420">
    <property type="entry name" value="NagB/RpiA/CoA transferase-like"/>
    <property type="match status" value="1"/>
</dbReference>
<sequence>MNKNELRIEYKKKRDALLQSDIEDYSIAIANQLLRLKIWEKNYYHIFLSIASQKEIDTSFILSILQGKDKEVIISKSNFKEGTLTNFLLTDNTAVKVNKYGIPEPEDGIEVPNKKIDVVFIPLLAYDKKGNRIGYGKGFYDRFLASCNNEVIKIGLSFFPPEESIEDISQHDISLDYCVTPNDIYSF</sequence>
<comment type="caution">
    <text evidence="2">The sequence shown here is derived from an EMBL/GenBank/DDBJ whole genome shotgun (WGS) entry which is preliminary data.</text>
</comment>
<dbReference type="InterPro" id="IPR037171">
    <property type="entry name" value="NagB/RpiA_transferase-like"/>
</dbReference>
<evidence type="ECO:0000313" key="2">
    <source>
        <dbReference type="EMBL" id="MCF8713848.1"/>
    </source>
</evidence>
<dbReference type="PIRSF" id="PIRSF006806">
    <property type="entry name" value="FTHF_cligase"/>
    <property type="match status" value="1"/>
</dbReference>